<keyword evidence="7" id="KW-1185">Reference proteome</keyword>
<organism evidence="6 7">
    <name type="scientific">Jeotgalibacillus proteolyticus</name>
    <dbReference type="NCBI Taxonomy" id="2082395"/>
    <lineage>
        <taxon>Bacteria</taxon>
        <taxon>Bacillati</taxon>
        <taxon>Bacillota</taxon>
        <taxon>Bacilli</taxon>
        <taxon>Bacillales</taxon>
        <taxon>Caryophanaceae</taxon>
        <taxon>Jeotgalibacillus</taxon>
    </lineage>
</organism>
<evidence type="ECO:0000313" key="6">
    <source>
        <dbReference type="EMBL" id="PPA68831.1"/>
    </source>
</evidence>
<evidence type="ECO:0000256" key="3">
    <source>
        <dbReference type="ARBA" id="ARBA00022737"/>
    </source>
</evidence>
<feature type="compositionally biased region" description="Polar residues" evidence="5">
    <location>
        <begin position="1"/>
        <end position="16"/>
    </location>
</feature>
<feature type="region of interest" description="Disordered" evidence="5">
    <location>
        <begin position="1"/>
        <end position="61"/>
    </location>
</feature>
<evidence type="ECO:0000313" key="7">
    <source>
        <dbReference type="Proteomes" id="UP000239047"/>
    </source>
</evidence>
<dbReference type="RefSeq" id="WP_104059447.1">
    <property type="nucleotide sequence ID" value="NZ_PREZ01000008.1"/>
</dbReference>
<comment type="similarity">
    <text evidence="1">Belongs to the gamma-type SASP family.</text>
</comment>
<reference evidence="6 7" key="1">
    <citation type="submission" date="2018-02" db="EMBL/GenBank/DDBJ databases">
        <title>Jeotgalibacillus proteolyticum sp. nov. a protease producing bacterium isolated from ocean sediments of Laizhou Bay.</title>
        <authorList>
            <person name="Li Y."/>
        </authorList>
    </citation>
    <scope>NUCLEOTIDE SEQUENCE [LARGE SCALE GENOMIC DNA]</scope>
    <source>
        <strain evidence="6 7">22-7</strain>
    </source>
</reference>
<protein>
    <recommendedName>
        <fullName evidence="2">Small, acid-soluble spore protein gamma-type</fullName>
    </recommendedName>
</protein>
<feature type="compositionally biased region" description="Low complexity" evidence="5">
    <location>
        <begin position="17"/>
        <end position="28"/>
    </location>
</feature>
<evidence type="ECO:0000256" key="2">
    <source>
        <dbReference type="ARBA" id="ARBA00014721"/>
    </source>
</evidence>
<feature type="compositionally biased region" description="Low complexity" evidence="5">
    <location>
        <begin position="46"/>
        <end position="61"/>
    </location>
</feature>
<keyword evidence="3" id="KW-0677">Repeat</keyword>
<accession>A0A2S5G7C4</accession>
<keyword evidence="4" id="KW-0749">Sporulation</keyword>
<dbReference type="AlphaFoldDB" id="A0A2S5G7C4"/>
<dbReference type="Pfam" id="PF04259">
    <property type="entry name" value="SASP_gamma"/>
    <property type="match status" value="1"/>
</dbReference>
<dbReference type="Proteomes" id="UP000239047">
    <property type="component" value="Unassembled WGS sequence"/>
</dbReference>
<dbReference type="GO" id="GO:0030435">
    <property type="term" value="P:sporulation resulting in formation of a cellular spore"/>
    <property type="evidence" value="ECO:0007669"/>
    <property type="project" value="UniProtKB-KW"/>
</dbReference>
<evidence type="ECO:0000256" key="5">
    <source>
        <dbReference type="SAM" id="MobiDB-lite"/>
    </source>
</evidence>
<evidence type="ECO:0000256" key="4">
    <source>
        <dbReference type="ARBA" id="ARBA00022969"/>
    </source>
</evidence>
<dbReference type="InterPro" id="IPR006341">
    <property type="entry name" value="Spore_gamma"/>
</dbReference>
<name>A0A2S5G7C4_9BACL</name>
<proteinExistence type="inferred from homology"/>
<evidence type="ECO:0000256" key="1">
    <source>
        <dbReference type="ARBA" id="ARBA00006710"/>
    </source>
</evidence>
<sequence>MKNNKTTSGTNVQKVKNQNAQAGNQYANEFAQETDVNEVKRQNQQSEANKNNASKNNQQNR</sequence>
<dbReference type="NCBIfam" id="TIGR01442">
    <property type="entry name" value="SASP_gamma"/>
    <property type="match status" value="1"/>
</dbReference>
<dbReference type="EMBL" id="PREZ01000008">
    <property type="protein sequence ID" value="PPA68831.1"/>
    <property type="molecule type" value="Genomic_DNA"/>
</dbReference>
<gene>
    <name evidence="6" type="ORF">C4B60_18100</name>
</gene>
<comment type="caution">
    <text evidence="6">The sequence shown here is derived from an EMBL/GenBank/DDBJ whole genome shotgun (WGS) entry which is preliminary data.</text>
</comment>